<dbReference type="EMBL" id="BAAAPB010000004">
    <property type="protein sequence ID" value="GAA1970463.1"/>
    <property type="molecule type" value="Genomic_DNA"/>
</dbReference>
<evidence type="ECO:0000256" key="1">
    <source>
        <dbReference type="SAM" id="MobiDB-lite"/>
    </source>
</evidence>
<dbReference type="InterPro" id="IPR042099">
    <property type="entry name" value="ANL_N_sf"/>
</dbReference>
<accession>A0ABP5CX72</accession>
<evidence type="ECO:0000259" key="2">
    <source>
        <dbReference type="Pfam" id="PF00501"/>
    </source>
</evidence>
<evidence type="ECO:0000313" key="5">
    <source>
        <dbReference type="Proteomes" id="UP001500571"/>
    </source>
</evidence>
<dbReference type="SUPFAM" id="SSF52096">
    <property type="entry name" value="ClpP/crotonase"/>
    <property type="match status" value="1"/>
</dbReference>
<dbReference type="Gene3D" id="3.30.300.30">
    <property type="match status" value="1"/>
</dbReference>
<dbReference type="Proteomes" id="UP001500571">
    <property type="component" value="Unassembled WGS sequence"/>
</dbReference>
<dbReference type="InterPro" id="IPR029045">
    <property type="entry name" value="ClpP/crotonase-like_dom_sf"/>
</dbReference>
<dbReference type="PANTHER" id="PTHR43201:SF32">
    <property type="entry name" value="2-SUCCINYLBENZOATE--COA LIGASE, CHLOROPLASTIC_PEROXISOMAL"/>
    <property type="match status" value="1"/>
</dbReference>
<dbReference type="Pfam" id="PF13193">
    <property type="entry name" value="AMP-binding_C"/>
    <property type="match status" value="1"/>
</dbReference>
<dbReference type="Pfam" id="PF00378">
    <property type="entry name" value="ECH_1"/>
    <property type="match status" value="1"/>
</dbReference>
<evidence type="ECO:0000259" key="3">
    <source>
        <dbReference type="Pfam" id="PF13193"/>
    </source>
</evidence>
<reference evidence="5" key="1">
    <citation type="journal article" date="2019" name="Int. J. Syst. Evol. Microbiol.">
        <title>The Global Catalogue of Microorganisms (GCM) 10K type strain sequencing project: providing services to taxonomists for standard genome sequencing and annotation.</title>
        <authorList>
            <consortium name="The Broad Institute Genomics Platform"/>
            <consortium name="The Broad Institute Genome Sequencing Center for Infectious Disease"/>
            <person name="Wu L."/>
            <person name="Ma J."/>
        </authorList>
    </citation>
    <scope>NUCLEOTIDE SEQUENCE [LARGE SCALE GENOMIC DNA]</scope>
    <source>
        <strain evidence="5">JCM 15309</strain>
    </source>
</reference>
<evidence type="ECO:0000313" key="4">
    <source>
        <dbReference type="EMBL" id="GAA1970463.1"/>
    </source>
</evidence>
<dbReference type="RefSeq" id="WP_344046851.1">
    <property type="nucleotide sequence ID" value="NZ_BAAAPB010000004.1"/>
</dbReference>
<dbReference type="Gene3D" id="3.90.226.10">
    <property type="entry name" value="2-enoyl-CoA Hydratase, Chain A, domain 1"/>
    <property type="match status" value="1"/>
</dbReference>
<feature type="domain" description="AMP-dependent synthetase/ligase" evidence="2">
    <location>
        <begin position="27"/>
        <end position="382"/>
    </location>
</feature>
<dbReference type="Pfam" id="PF00501">
    <property type="entry name" value="AMP-binding"/>
    <property type="match status" value="1"/>
</dbReference>
<organism evidence="4 5">
    <name type="scientific">Nocardioides panacihumi</name>
    <dbReference type="NCBI Taxonomy" id="400774"/>
    <lineage>
        <taxon>Bacteria</taxon>
        <taxon>Bacillati</taxon>
        <taxon>Actinomycetota</taxon>
        <taxon>Actinomycetes</taxon>
        <taxon>Propionibacteriales</taxon>
        <taxon>Nocardioidaceae</taxon>
        <taxon>Nocardioides</taxon>
    </lineage>
</organism>
<dbReference type="PANTHER" id="PTHR43201">
    <property type="entry name" value="ACYL-COA SYNTHETASE"/>
    <property type="match status" value="1"/>
</dbReference>
<gene>
    <name evidence="4" type="ORF">GCM10009798_34020</name>
</gene>
<sequence length="793" mass="84454">MTVTEGAVQIDATGLRSADVWQLAVDRARLTPDREFAVDERGRHITFAAFHELSAGIAASLAAQGVRPGTVVSWQLPTTIEAMALAVALSRIGAIQNPIIPMLRAAEVEFITRQVGAALLIVPSEHRGFDHAAMAHEVQSRVDGLEILVTDGEWRPGDPSGLAPRHATSAADVGWIFYTSGTTAAPKGVKHADAGLIAAARTFVVNVEATPDDSCAAFVPVAHVGGIAHLLHALLIGHSLIVSSVFDPELNADLLIEHDVTLVGSGLPFTNEYLRISQERGIAPLFPHARATLGGGSGRPRSLSAQAASRLGGVGIISGYGMTECPYITWGTPHDTDEQHAAFEGIPAGGGEVRIVGPDERVLGVGEIGEIRVRGPQLFHGYVDPALDAGALDAEGFFHTGDLGYLDADGRLAVTGRLKDVIIRKMENISAQEVEAALIGDPTIADVAVIGLPDAASGERVCAVVVPTDPQAPPTLASIQAYLRGTSLNVRKFPEQVEVVSSLARNSLGKLVKADLRQRLVAAAPDAQDHGGPMTESGFTTIEFEVSDHVATITLDRPERLNSFNETMAAEIAEVWQRVRDDDDIHVAILRANGERAFSTGIDVEEGAWWSHLGRWNQEDPGVALGPRHHRVWKPVVCAVHGMAAGGAMYFLNQSDIVICSDDATFFDPHANAGIVSALEPMGMLARGIPLGEVLRWALLGSDERMTADTALRVGIVTEVVPRSELWSRAAELAAEIACRRPEAIQGTVRAIWESLEVPPGTALRTGLSYTQIGNAGSGRTDSRSNKRTPRFR</sequence>
<dbReference type="Gene3D" id="3.40.50.12780">
    <property type="entry name" value="N-terminal domain of ligase-like"/>
    <property type="match status" value="1"/>
</dbReference>
<comment type="caution">
    <text evidence="4">The sequence shown here is derived from an EMBL/GenBank/DDBJ whole genome shotgun (WGS) entry which is preliminary data.</text>
</comment>
<feature type="region of interest" description="Disordered" evidence="1">
    <location>
        <begin position="772"/>
        <end position="793"/>
    </location>
</feature>
<dbReference type="InterPro" id="IPR001753">
    <property type="entry name" value="Enoyl-CoA_hydra/iso"/>
</dbReference>
<dbReference type="SUPFAM" id="SSF56801">
    <property type="entry name" value="Acetyl-CoA synthetase-like"/>
    <property type="match status" value="1"/>
</dbReference>
<dbReference type="InterPro" id="IPR045851">
    <property type="entry name" value="AMP-bd_C_sf"/>
</dbReference>
<dbReference type="CDD" id="cd06558">
    <property type="entry name" value="crotonase-like"/>
    <property type="match status" value="1"/>
</dbReference>
<dbReference type="InterPro" id="IPR025110">
    <property type="entry name" value="AMP-bd_C"/>
</dbReference>
<keyword evidence="5" id="KW-1185">Reference proteome</keyword>
<protein>
    <recommendedName>
        <fullName evidence="6">Fatty-acid--CoA ligase</fullName>
    </recommendedName>
</protein>
<feature type="domain" description="AMP-binding enzyme C-terminal" evidence="3">
    <location>
        <begin position="433"/>
        <end position="510"/>
    </location>
</feature>
<name>A0ABP5CX72_9ACTN</name>
<proteinExistence type="predicted"/>
<evidence type="ECO:0008006" key="6">
    <source>
        <dbReference type="Google" id="ProtNLM"/>
    </source>
</evidence>
<dbReference type="InterPro" id="IPR000873">
    <property type="entry name" value="AMP-dep_synth/lig_dom"/>
</dbReference>